<evidence type="ECO:0000256" key="4">
    <source>
        <dbReference type="ARBA" id="ARBA00022801"/>
    </source>
</evidence>
<comment type="similarity">
    <text evidence="6">Belongs to the NucS endonuclease family.</text>
</comment>
<proteinExistence type="inferred from homology"/>
<evidence type="ECO:0000256" key="2">
    <source>
        <dbReference type="ARBA" id="ARBA00022722"/>
    </source>
</evidence>
<keyword evidence="1 6" id="KW-0963">Cytoplasm</keyword>
<comment type="subcellular location">
    <subcellularLocation>
        <location evidence="6">Cytoplasm</location>
    </subcellularLocation>
</comment>
<feature type="domain" description="Endonuclease NucS N-terminal PH-like" evidence="8">
    <location>
        <begin position="2"/>
        <end position="97"/>
    </location>
</feature>
<keyword evidence="2 6" id="KW-0540">Nuclease</keyword>
<feature type="domain" description="Endonuclease NucS C-terminal" evidence="7">
    <location>
        <begin position="107"/>
        <end position="224"/>
    </location>
</feature>
<evidence type="ECO:0000259" key="7">
    <source>
        <dbReference type="Pfam" id="PF01939"/>
    </source>
</evidence>
<dbReference type="GO" id="GO:0005737">
    <property type="term" value="C:cytoplasm"/>
    <property type="evidence" value="ECO:0007669"/>
    <property type="project" value="UniProtKB-SubCell"/>
</dbReference>
<dbReference type="Pfam" id="PF01939">
    <property type="entry name" value="NucS_C"/>
    <property type="match status" value="1"/>
</dbReference>
<dbReference type="GO" id="GO:0000014">
    <property type="term" value="F:single-stranded DNA endodeoxyribonuclease activity"/>
    <property type="evidence" value="ECO:0007669"/>
    <property type="project" value="UniProtKB-UniRule"/>
</dbReference>
<dbReference type="AlphaFoldDB" id="A0A7C4D6V2"/>
<evidence type="ECO:0000256" key="5">
    <source>
        <dbReference type="ARBA" id="ARBA00023125"/>
    </source>
</evidence>
<gene>
    <name evidence="6" type="primary">nucS</name>
    <name evidence="9" type="ORF">ENU14_00710</name>
</gene>
<evidence type="ECO:0000259" key="8">
    <source>
        <dbReference type="Pfam" id="PF21003"/>
    </source>
</evidence>
<organism evidence="9">
    <name type="scientific">Staphylothermus marinus</name>
    <dbReference type="NCBI Taxonomy" id="2280"/>
    <lineage>
        <taxon>Archaea</taxon>
        <taxon>Thermoproteota</taxon>
        <taxon>Thermoprotei</taxon>
        <taxon>Desulfurococcales</taxon>
        <taxon>Desulfurococcaceae</taxon>
        <taxon>Staphylothermus</taxon>
    </lineage>
</organism>
<sequence>MKELIIIIGNCTVDYIGRSESKLTEGDRLVIIKQNGALIIHRPDGYLPVNWQPETSVIEIKNIGDKIVLTAVRNQPREIVNVYFNKIYNYLHYKLIDHGEFVKYLDESTMRDLLFENPDLIEKGLRIIEKEKQIEYGSIDLFGVDKNGKPVIIELKRVTATREAVHQLFNYVKNYMNKTSVKPRGILVAPSFTVSAIETLGKLGLEWREVDLRKLWSLKKEKDVKHESLLRFMGDG</sequence>
<comment type="function">
    <text evidence="6">Cleaves both 3' and 5' ssDNA extremities of branched DNA structures.</text>
</comment>
<keyword evidence="4 6" id="KW-0378">Hydrolase</keyword>
<evidence type="ECO:0000313" key="9">
    <source>
        <dbReference type="EMBL" id="HGM58102.1"/>
    </source>
</evidence>
<comment type="caution">
    <text evidence="9">The sequence shown here is derived from an EMBL/GenBank/DDBJ whole genome shotgun (WGS) entry which is preliminary data.</text>
</comment>
<dbReference type="PANTHER" id="PTHR38814">
    <property type="entry name" value="ENDONUCLEASE NUCS"/>
    <property type="match status" value="1"/>
</dbReference>
<dbReference type="Pfam" id="PF21003">
    <property type="entry name" value="NucS_N"/>
    <property type="match status" value="1"/>
</dbReference>
<reference evidence="9" key="1">
    <citation type="journal article" date="2020" name="mSystems">
        <title>Genome- and Community-Level Interaction Insights into Carbon Utilization and Element Cycling Functions of Hydrothermarchaeota in Hydrothermal Sediment.</title>
        <authorList>
            <person name="Zhou Z."/>
            <person name="Liu Y."/>
            <person name="Xu W."/>
            <person name="Pan J."/>
            <person name="Luo Z.H."/>
            <person name="Li M."/>
        </authorList>
    </citation>
    <scope>NUCLEOTIDE SEQUENCE [LARGE SCALE GENOMIC DNA]</scope>
    <source>
        <strain evidence="9">SpSt-642</strain>
    </source>
</reference>
<evidence type="ECO:0000256" key="3">
    <source>
        <dbReference type="ARBA" id="ARBA00022759"/>
    </source>
</evidence>
<dbReference type="InterPro" id="IPR002793">
    <property type="entry name" value="Endonuclease_NucS"/>
</dbReference>
<dbReference type="EMBL" id="DTBJ01000010">
    <property type="protein sequence ID" value="HGM58102.1"/>
    <property type="molecule type" value="Genomic_DNA"/>
</dbReference>
<evidence type="ECO:0000256" key="1">
    <source>
        <dbReference type="ARBA" id="ARBA00022490"/>
    </source>
</evidence>
<dbReference type="NCBIfam" id="NF003270">
    <property type="entry name" value="PRK04247.1"/>
    <property type="match status" value="1"/>
</dbReference>
<evidence type="ECO:0000256" key="6">
    <source>
        <dbReference type="HAMAP-Rule" id="MF_00722"/>
    </source>
</evidence>
<dbReference type="EC" id="3.1.-.-" evidence="6"/>
<accession>A0A7C4D6V2</accession>
<dbReference type="HAMAP" id="MF_00722">
    <property type="entry name" value="NucS"/>
    <property type="match status" value="1"/>
</dbReference>
<dbReference type="Gene3D" id="2.70.180.20">
    <property type="match status" value="1"/>
</dbReference>
<protein>
    <recommendedName>
        <fullName evidence="6">Endonuclease NucS</fullName>
        <ecNumber evidence="6">3.1.-.-</ecNumber>
    </recommendedName>
</protein>
<dbReference type="PANTHER" id="PTHR38814:SF1">
    <property type="entry name" value="ENDONUCLEASE NUCS"/>
    <property type="match status" value="1"/>
</dbReference>
<dbReference type="InterPro" id="IPR049173">
    <property type="entry name" value="NucS_N_sf"/>
</dbReference>
<dbReference type="Gene3D" id="3.40.1350.10">
    <property type="match status" value="1"/>
</dbReference>
<dbReference type="GO" id="GO:0003677">
    <property type="term" value="F:DNA binding"/>
    <property type="evidence" value="ECO:0007669"/>
    <property type="project" value="UniProtKB-KW"/>
</dbReference>
<dbReference type="CDD" id="cd22341">
    <property type="entry name" value="NucS-like"/>
    <property type="match status" value="1"/>
</dbReference>
<dbReference type="InterPro" id="IPR048302">
    <property type="entry name" value="NucS_N"/>
</dbReference>
<dbReference type="InterPro" id="IPR048301">
    <property type="entry name" value="NucS_C"/>
</dbReference>
<keyword evidence="3 6" id="KW-0255">Endonuclease</keyword>
<dbReference type="InterPro" id="IPR011856">
    <property type="entry name" value="tRNA_endonuc-like_dom_sf"/>
</dbReference>
<name>A0A7C4D6V2_STAMA</name>
<keyword evidence="5 6" id="KW-0238">DNA-binding</keyword>